<comment type="subcellular location">
    <subcellularLocation>
        <location evidence="1">Cytoplasm</location>
    </subcellularLocation>
</comment>
<dbReference type="InterPro" id="IPR037634">
    <property type="entry name" value="Smaug_SAM"/>
</dbReference>
<dbReference type="GO" id="GO:0003729">
    <property type="term" value="F:mRNA binding"/>
    <property type="evidence" value="ECO:0007669"/>
    <property type="project" value="TreeGrafter"/>
</dbReference>
<name>A0A8J2LUN0_9HEXA</name>
<dbReference type="EMBL" id="CAJVCH010571757">
    <property type="protein sequence ID" value="CAG7838433.1"/>
    <property type="molecule type" value="Genomic_DNA"/>
</dbReference>
<keyword evidence="2" id="KW-0963">Cytoplasm</keyword>
<gene>
    <name evidence="5" type="ORF">AFUS01_LOCUS47405</name>
</gene>
<dbReference type="PANTHER" id="PTHR12515:SF5">
    <property type="entry name" value="PROTEIN SMAUG"/>
    <property type="match status" value="1"/>
</dbReference>
<evidence type="ECO:0000313" key="6">
    <source>
        <dbReference type="Proteomes" id="UP000708208"/>
    </source>
</evidence>
<dbReference type="GO" id="GO:0030371">
    <property type="term" value="F:translation repressor activity"/>
    <property type="evidence" value="ECO:0007669"/>
    <property type="project" value="InterPro"/>
</dbReference>
<proteinExistence type="predicted"/>
<evidence type="ECO:0000259" key="4">
    <source>
        <dbReference type="SMART" id="SM00454"/>
    </source>
</evidence>
<reference evidence="5" key="1">
    <citation type="submission" date="2021-06" db="EMBL/GenBank/DDBJ databases">
        <authorList>
            <person name="Hodson N. C."/>
            <person name="Mongue J. A."/>
            <person name="Jaron S. K."/>
        </authorList>
    </citation>
    <scope>NUCLEOTIDE SEQUENCE</scope>
</reference>
<dbReference type="InterPro" id="IPR001660">
    <property type="entry name" value="SAM"/>
</dbReference>
<feature type="compositionally biased region" description="Basic residues" evidence="3">
    <location>
        <begin position="232"/>
        <end position="244"/>
    </location>
</feature>
<dbReference type="Pfam" id="PF00536">
    <property type="entry name" value="SAM_1"/>
    <property type="match status" value="1"/>
</dbReference>
<feature type="domain" description="SAM" evidence="4">
    <location>
        <begin position="14"/>
        <end position="77"/>
    </location>
</feature>
<comment type="caution">
    <text evidence="5">The sequence shown here is derived from an EMBL/GenBank/DDBJ whole genome shotgun (WGS) entry which is preliminary data.</text>
</comment>
<evidence type="ECO:0000256" key="1">
    <source>
        <dbReference type="ARBA" id="ARBA00004496"/>
    </source>
</evidence>
<dbReference type="Proteomes" id="UP000708208">
    <property type="component" value="Unassembled WGS sequence"/>
</dbReference>
<dbReference type="InterPro" id="IPR050897">
    <property type="entry name" value="SMAUG/VTS1_RNA-bind"/>
</dbReference>
<evidence type="ECO:0000256" key="2">
    <source>
        <dbReference type="ARBA" id="ARBA00022490"/>
    </source>
</evidence>
<accession>A0A8J2LUN0</accession>
<evidence type="ECO:0000313" key="5">
    <source>
        <dbReference type="EMBL" id="CAG7838433.1"/>
    </source>
</evidence>
<feature type="region of interest" description="Disordered" evidence="3">
    <location>
        <begin position="231"/>
        <end position="263"/>
    </location>
</feature>
<dbReference type="GO" id="GO:0000932">
    <property type="term" value="C:P-body"/>
    <property type="evidence" value="ECO:0007669"/>
    <property type="project" value="TreeGrafter"/>
</dbReference>
<keyword evidence="6" id="KW-1185">Reference proteome</keyword>
<evidence type="ECO:0000256" key="3">
    <source>
        <dbReference type="SAM" id="MobiDB-lite"/>
    </source>
</evidence>
<dbReference type="GO" id="GO:0000289">
    <property type="term" value="P:nuclear-transcribed mRNA poly(A) tail shortening"/>
    <property type="evidence" value="ECO:0007669"/>
    <property type="project" value="TreeGrafter"/>
</dbReference>
<protein>
    <recommendedName>
        <fullName evidence="4">SAM domain-containing protein</fullName>
    </recommendedName>
</protein>
<dbReference type="PANTHER" id="PTHR12515">
    <property type="entry name" value="STERILE ALPHA MOTIF DOMAIN CONTAINING PROTEIN 4-RELATED"/>
    <property type="match status" value="1"/>
</dbReference>
<dbReference type="AlphaFoldDB" id="A0A8J2LUN0"/>
<dbReference type="OrthoDB" id="2155283at2759"/>
<organism evidence="5 6">
    <name type="scientific">Allacma fusca</name>
    <dbReference type="NCBI Taxonomy" id="39272"/>
    <lineage>
        <taxon>Eukaryota</taxon>
        <taxon>Metazoa</taxon>
        <taxon>Ecdysozoa</taxon>
        <taxon>Arthropoda</taxon>
        <taxon>Hexapoda</taxon>
        <taxon>Collembola</taxon>
        <taxon>Symphypleona</taxon>
        <taxon>Sminthuridae</taxon>
        <taxon>Allacma</taxon>
    </lineage>
</organism>
<dbReference type="CDD" id="cd09557">
    <property type="entry name" value="SAM_Smaug"/>
    <property type="match status" value="1"/>
</dbReference>
<dbReference type="SMART" id="SM00454">
    <property type="entry name" value="SAM"/>
    <property type="match status" value="1"/>
</dbReference>
<sequence>MQKIVVRWTSMMVHVWYGAPDVPAWLKSLRLHKYSFLFAHICFEEMMELTEECLETQGVTKGARHKIVLSIAKLRDRASHLKQIHEEMTADKESIRNALNEVKWVLTTPIKPIPTENDDVNSSAPSCIGNSDSPSCNVGTIGSNRYSEEKMSDSFSDWQAINQRNRDSDMNLPSCIVRVIGKACELNPDPECEGLLVSVLDKCLSHDAFTYKQKRLLSLWRQQQAPIARRNSNGHHHFHSHLHRSNGSPGSGNNGNAKHNRHFSPKVLSLGNQVSNNVTGGTPSSWSPGSSIHAMFMAKRPSLQDSILESARSHLSVQRTKSAPLPNFFSSLSCSPPIGSQFDQLSSGIGTGNSHNSAIGTLGGLDFSSAGLLGTSSNSGDNNSGSHQTTSGVSSAMDITSRLESLCLSMTEAALGPAFNSY</sequence>